<dbReference type="InterPro" id="IPR012337">
    <property type="entry name" value="RNaseH-like_sf"/>
</dbReference>
<keyword evidence="6" id="KW-1185">Reference proteome</keyword>
<protein>
    <submittedName>
        <fullName evidence="5">DNA polymerase</fullName>
    </submittedName>
</protein>
<dbReference type="PANTHER" id="PTHR10133:SF27">
    <property type="entry name" value="DNA POLYMERASE NU"/>
    <property type="match status" value="1"/>
</dbReference>
<organism evidence="5 6">
    <name type="scientific">Vibrio phage VCO139</name>
    <dbReference type="NCBI Taxonomy" id="1283073"/>
    <lineage>
        <taxon>Viruses</taxon>
        <taxon>Duplodnaviria</taxon>
        <taxon>Heunggongvirae</taxon>
        <taxon>Uroviricota</taxon>
        <taxon>Caudoviricetes</taxon>
        <taxon>Schitoviridae</taxon>
        <taxon>Pacinivirus</taxon>
        <taxon>Pacinivirus VCO139</taxon>
    </lineage>
</organism>
<feature type="domain" description="3'-5' exonuclease" evidence="4">
    <location>
        <begin position="139"/>
        <end position="290"/>
    </location>
</feature>
<evidence type="ECO:0000313" key="5">
    <source>
        <dbReference type="EMBL" id="AGI61870.1"/>
    </source>
</evidence>
<evidence type="ECO:0000256" key="1">
    <source>
        <dbReference type="ARBA" id="ARBA00022705"/>
    </source>
</evidence>
<dbReference type="Pfam" id="PF00476">
    <property type="entry name" value="DNA_pol_A"/>
    <property type="match status" value="1"/>
</dbReference>
<dbReference type="GO" id="GO:0006302">
    <property type="term" value="P:double-strand break repair"/>
    <property type="evidence" value="ECO:0007669"/>
    <property type="project" value="TreeGrafter"/>
</dbReference>
<dbReference type="PANTHER" id="PTHR10133">
    <property type="entry name" value="DNA POLYMERASE I"/>
    <property type="match status" value="1"/>
</dbReference>
<dbReference type="InterPro" id="IPR043502">
    <property type="entry name" value="DNA/RNA_pol_sf"/>
</dbReference>
<dbReference type="Gene3D" id="3.30.420.10">
    <property type="entry name" value="Ribonuclease H-like superfamily/Ribonuclease H"/>
    <property type="match status" value="1"/>
</dbReference>
<dbReference type="GO" id="GO:0003677">
    <property type="term" value="F:DNA binding"/>
    <property type="evidence" value="ECO:0007669"/>
    <property type="project" value="InterPro"/>
</dbReference>
<gene>
    <name evidence="5" type="ORF">VCO139_0040</name>
</gene>
<keyword evidence="1" id="KW-0235">DNA replication</keyword>
<dbReference type="InterPro" id="IPR002562">
    <property type="entry name" value="3'-5'_exonuclease_dom"/>
</dbReference>
<proteinExistence type="predicted"/>
<dbReference type="GO" id="GO:0039693">
    <property type="term" value="P:viral DNA genome replication"/>
    <property type="evidence" value="ECO:0007669"/>
    <property type="project" value="UniProtKB-KW"/>
</dbReference>
<dbReference type="Gene3D" id="1.20.1060.10">
    <property type="entry name" value="Taq DNA Polymerase, Chain T, domain 4"/>
    <property type="match status" value="1"/>
</dbReference>
<feature type="domain" description="DNA-directed DNA polymerase family A palm" evidence="3">
    <location>
        <begin position="390"/>
        <end position="555"/>
    </location>
</feature>
<dbReference type="Pfam" id="PF01612">
    <property type="entry name" value="DNA_pol_A_exo1"/>
    <property type="match status" value="1"/>
</dbReference>
<dbReference type="InterPro" id="IPR002298">
    <property type="entry name" value="DNA_polymerase_A"/>
</dbReference>
<keyword evidence="2" id="KW-1194">Viral DNA replication</keyword>
<sequence>MVKLGMSSHQFISFSLTYDNPKKVTAKGGREYLDELLPILKELNIKYLYCTDGNYFKLLTKCKKAEPNYGYVLDCAIEGYTHMKVVLSANHRGLFINDKLQDKIDLANYKLVEHKLGNYQEIGTNIIKHAEYIPADPVRIKEALDRLHQYDSITCDTETFSLKHTRAGLGTIGFAWSENEGICIDIEHFSKTRGMGILKFKSTILSLLKEFFENYKGNVKYHNASYDIKILIYLLWMDNLLDTAGLIKGLNVLTRNFDDTKIIAYLATNSCAENKLSLKDLAHEFAGNYAQSDINDITKIPNDKLMEYNLVDCLSTWFVFNKYYPIMLQDNQLHVYEFFKKILKNIIQMELTGMPINMQRVLEVKAEISGIVDKYRKVLNESPLMKKFTLATRQKLYEEKQASLKQKIITIDDIKYEFNTNSNKQLIELLHEFFGFEVFSTTDTGQPAVGSDELKGHIGRTENQEIKDILKAIIKIQEGEKILGTFISKFEEAELGPDGWYYLFGSLNLGSVVSGRLSSSNPNLQNLPSGSSYGKLVKSCFQAPPGWLFCGLDFNSLIH</sequence>
<name>R9R4S6_9CAUD</name>
<dbReference type="SUPFAM" id="SSF56672">
    <property type="entry name" value="DNA/RNA polymerases"/>
    <property type="match status" value="1"/>
</dbReference>
<reference evidence="5 6" key="1">
    <citation type="journal article" date="2013" name="Virol. J.">
        <title>Whole genome sequencing and comparative genomic analyses of two Vibrio cholerae O139 Bengal-specific Podoviruses to other N4-like phages reveal extensive genetic diversity.</title>
        <authorList>
            <person name="Fouts D.E."/>
            <person name="Klumpp J."/>
            <person name="Bishop-Lilly K.A."/>
            <person name="Rajavel M."/>
            <person name="Willner K.M."/>
            <person name="Butani A."/>
            <person name="Henry M."/>
            <person name="Biswas B."/>
            <person name="Li M."/>
            <person name="Albert M.J."/>
            <person name="Loessner M.J."/>
            <person name="Calendar R."/>
            <person name="Sozhamannan S."/>
        </authorList>
    </citation>
    <scope>NUCLEOTIDE SEQUENCE [LARGE SCALE GENOMIC DNA]</scope>
</reference>
<dbReference type="GO" id="GO:0003887">
    <property type="term" value="F:DNA-directed DNA polymerase activity"/>
    <property type="evidence" value="ECO:0007669"/>
    <property type="project" value="InterPro"/>
</dbReference>
<dbReference type="Proteomes" id="UP000014321">
    <property type="component" value="Segment"/>
</dbReference>
<accession>R9R4S6</accession>
<dbReference type="GO" id="GO:0008408">
    <property type="term" value="F:3'-5' exonuclease activity"/>
    <property type="evidence" value="ECO:0007669"/>
    <property type="project" value="InterPro"/>
</dbReference>
<dbReference type="InterPro" id="IPR036397">
    <property type="entry name" value="RNaseH_sf"/>
</dbReference>
<evidence type="ECO:0000313" key="6">
    <source>
        <dbReference type="Proteomes" id="UP000014321"/>
    </source>
</evidence>
<dbReference type="GO" id="GO:0006261">
    <property type="term" value="P:DNA-templated DNA replication"/>
    <property type="evidence" value="ECO:0007669"/>
    <property type="project" value="InterPro"/>
</dbReference>
<dbReference type="Gene3D" id="3.30.70.370">
    <property type="match status" value="1"/>
</dbReference>
<dbReference type="SUPFAM" id="SSF53098">
    <property type="entry name" value="Ribonuclease H-like"/>
    <property type="match status" value="1"/>
</dbReference>
<evidence type="ECO:0000256" key="2">
    <source>
        <dbReference type="ARBA" id="ARBA00023109"/>
    </source>
</evidence>
<dbReference type="EMBL" id="KC438283">
    <property type="protein sequence ID" value="AGI61870.1"/>
    <property type="molecule type" value="Genomic_DNA"/>
</dbReference>
<dbReference type="InterPro" id="IPR001098">
    <property type="entry name" value="DNA-dir_DNA_pol_A_palm_dom"/>
</dbReference>
<evidence type="ECO:0000259" key="4">
    <source>
        <dbReference type="Pfam" id="PF01612"/>
    </source>
</evidence>
<evidence type="ECO:0000259" key="3">
    <source>
        <dbReference type="Pfam" id="PF00476"/>
    </source>
</evidence>